<evidence type="ECO:0000256" key="6">
    <source>
        <dbReference type="RuleBase" id="RU366058"/>
    </source>
</evidence>
<gene>
    <name evidence="8" type="ORF">JOC48_001975</name>
</gene>
<feature type="domain" description="VTT" evidence="7">
    <location>
        <begin position="57"/>
        <end position="175"/>
    </location>
</feature>
<dbReference type="Pfam" id="PF09335">
    <property type="entry name" value="VTT_dom"/>
    <property type="match status" value="1"/>
</dbReference>
<proteinExistence type="inferred from homology"/>
<dbReference type="PANTHER" id="PTHR12677:SF55">
    <property type="entry name" value="UNDECAPRENYL PHOSPHATE TRANSPORTER SAOUHSC_00901-RELATED"/>
    <property type="match status" value="1"/>
</dbReference>
<dbReference type="PANTHER" id="PTHR12677">
    <property type="entry name" value="GOLGI APPARATUS MEMBRANE PROTEIN TVP38-RELATED"/>
    <property type="match status" value="1"/>
</dbReference>
<dbReference type="RefSeq" id="WP_204499121.1">
    <property type="nucleotide sequence ID" value="NZ_JAFBDR010000009.1"/>
</dbReference>
<keyword evidence="5 6" id="KW-0472">Membrane</keyword>
<sequence>MYLFNINIENMDISDIQELIEDNRFDDLMIQLLKSYESLGPIPGFALPFIEAFLPFLPLVVFVMTNAAAYGLLEGFLLSWIGASGGAICVFIIVRKLGEKRFFVWIRRNKQVKRVTTWLEKHGFGPLFLLMCFPFSPSAIINIVAGLSKISFQQFVLAVLLGKSVMIFTISYIGDSIMSFAQNPVKTIVVAVGIVMFWVIGKYVEKRLQKRTSKQAHFDAKED</sequence>
<feature type="transmembrane region" description="Helical" evidence="6">
    <location>
        <begin position="185"/>
        <end position="204"/>
    </location>
</feature>
<evidence type="ECO:0000256" key="1">
    <source>
        <dbReference type="ARBA" id="ARBA00004651"/>
    </source>
</evidence>
<keyword evidence="9" id="KW-1185">Reference proteome</keyword>
<comment type="subcellular location">
    <subcellularLocation>
        <location evidence="1 6">Cell membrane</location>
        <topology evidence="1 6">Multi-pass membrane protein</topology>
    </subcellularLocation>
</comment>
<reference evidence="8 9" key="1">
    <citation type="submission" date="2021-01" db="EMBL/GenBank/DDBJ databases">
        <title>Genomic Encyclopedia of Type Strains, Phase IV (KMG-IV): sequencing the most valuable type-strain genomes for metagenomic binning, comparative biology and taxonomic classification.</title>
        <authorList>
            <person name="Goeker M."/>
        </authorList>
    </citation>
    <scope>NUCLEOTIDE SEQUENCE [LARGE SCALE GENOMIC DNA]</scope>
    <source>
        <strain evidence="8 9">DSM 23711</strain>
    </source>
</reference>
<dbReference type="Proteomes" id="UP001296943">
    <property type="component" value="Unassembled WGS sequence"/>
</dbReference>
<evidence type="ECO:0000313" key="8">
    <source>
        <dbReference type="EMBL" id="MBM7571479.1"/>
    </source>
</evidence>
<evidence type="ECO:0000256" key="2">
    <source>
        <dbReference type="ARBA" id="ARBA00022475"/>
    </source>
</evidence>
<feature type="transmembrane region" description="Helical" evidence="6">
    <location>
        <begin position="76"/>
        <end position="94"/>
    </location>
</feature>
<evidence type="ECO:0000313" key="9">
    <source>
        <dbReference type="Proteomes" id="UP001296943"/>
    </source>
</evidence>
<keyword evidence="2 6" id="KW-1003">Cell membrane</keyword>
<dbReference type="EMBL" id="JAFBDR010000009">
    <property type="protein sequence ID" value="MBM7571479.1"/>
    <property type="molecule type" value="Genomic_DNA"/>
</dbReference>
<dbReference type="InterPro" id="IPR032816">
    <property type="entry name" value="VTT_dom"/>
</dbReference>
<evidence type="ECO:0000256" key="5">
    <source>
        <dbReference type="ARBA" id="ARBA00023136"/>
    </source>
</evidence>
<dbReference type="InterPro" id="IPR015414">
    <property type="entry name" value="TMEM64"/>
</dbReference>
<organism evidence="8 9">
    <name type="scientific">Aquibacillus albus</name>
    <dbReference type="NCBI Taxonomy" id="1168171"/>
    <lineage>
        <taxon>Bacteria</taxon>
        <taxon>Bacillati</taxon>
        <taxon>Bacillota</taxon>
        <taxon>Bacilli</taxon>
        <taxon>Bacillales</taxon>
        <taxon>Bacillaceae</taxon>
        <taxon>Aquibacillus</taxon>
    </lineage>
</organism>
<evidence type="ECO:0000259" key="7">
    <source>
        <dbReference type="Pfam" id="PF09335"/>
    </source>
</evidence>
<keyword evidence="4 6" id="KW-1133">Transmembrane helix</keyword>
<protein>
    <recommendedName>
        <fullName evidence="6">TVP38/TMEM64 family membrane protein</fullName>
    </recommendedName>
</protein>
<name>A0ABS2MZZ3_9BACI</name>
<comment type="caution">
    <text evidence="8">The sequence shown here is derived from an EMBL/GenBank/DDBJ whole genome shotgun (WGS) entry which is preliminary data.</text>
</comment>
<evidence type="ECO:0000256" key="3">
    <source>
        <dbReference type="ARBA" id="ARBA00022692"/>
    </source>
</evidence>
<evidence type="ECO:0000256" key="4">
    <source>
        <dbReference type="ARBA" id="ARBA00022989"/>
    </source>
</evidence>
<keyword evidence="3 6" id="KW-0812">Transmembrane</keyword>
<feature type="transmembrane region" description="Helical" evidence="6">
    <location>
        <begin position="127"/>
        <end position="148"/>
    </location>
</feature>
<accession>A0ABS2MZZ3</accession>
<feature type="transmembrane region" description="Helical" evidence="6">
    <location>
        <begin position="42"/>
        <end position="64"/>
    </location>
</feature>
<comment type="similarity">
    <text evidence="6">Belongs to the TVP38/TMEM64 family.</text>
</comment>
<feature type="transmembrane region" description="Helical" evidence="6">
    <location>
        <begin position="155"/>
        <end position="173"/>
    </location>
</feature>